<evidence type="ECO:0000256" key="5">
    <source>
        <dbReference type="ARBA" id="ARBA00023163"/>
    </source>
</evidence>
<protein>
    <recommendedName>
        <fullName evidence="8">PHD-type domain-containing protein</fullName>
    </recommendedName>
</protein>
<dbReference type="PANTHER" id="PTHR33304:SF9">
    <property type="entry name" value="RING_FYVE_PHD ZINC FINGER SUPERFAMILY PROTEIN"/>
    <property type="match status" value="1"/>
</dbReference>
<keyword evidence="10" id="KW-1185">Reference proteome</keyword>
<evidence type="ECO:0000313" key="10">
    <source>
        <dbReference type="Proteomes" id="UP001457282"/>
    </source>
</evidence>
<feature type="region of interest" description="Disordered" evidence="7">
    <location>
        <begin position="470"/>
        <end position="490"/>
    </location>
</feature>
<feature type="domain" description="PHD-type" evidence="8">
    <location>
        <begin position="264"/>
        <end position="315"/>
    </location>
</feature>
<dbReference type="Gene3D" id="3.30.40.10">
    <property type="entry name" value="Zinc/RING finger domain, C3HC4 (zinc finger)"/>
    <property type="match status" value="1"/>
</dbReference>
<evidence type="ECO:0000259" key="8">
    <source>
        <dbReference type="PROSITE" id="PS50016"/>
    </source>
</evidence>
<dbReference type="InterPro" id="IPR011011">
    <property type="entry name" value="Znf_FYVE_PHD"/>
</dbReference>
<evidence type="ECO:0000256" key="7">
    <source>
        <dbReference type="SAM" id="MobiDB-lite"/>
    </source>
</evidence>
<dbReference type="PANTHER" id="PTHR33304">
    <property type="match status" value="1"/>
</dbReference>
<dbReference type="SUPFAM" id="SSF57903">
    <property type="entry name" value="FYVE/PHD zinc finger"/>
    <property type="match status" value="1"/>
</dbReference>
<keyword evidence="3" id="KW-0862">Zinc</keyword>
<feature type="region of interest" description="Disordered" evidence="7">
    <location>
        <begin position="210"/>
        <end position="235"/>
    </location>
</feature>
<dbReference type="GO" id="GO:0140566">
    <property type="term" value="F:histone reader activity"/>
    <property type="evidence" value="ECO:0007669"/>
    <property type="project" value="InterPro"/>
</dbReference>
<dbReference type="EMBL" id="JBEDUW010000007">
    <property type="protein sequence ID" value="KAK9914730.1"/>
    <property type="molecule type" value="Genomic_DNA"/>
</dbReference>
<reference evidence="9 10" key="1">
    <citation type="journal article" date="2023" name="G3 (Bethesda)">
        <title>A chromosome-length genome assembly and annotation of blackberry (Rubus argutus, cv. 'Hillquist').</title>
        <authorList>
            <person name="Bruna T."/>
            <person name="Aryal R."/>
            <person name="Dudchenko O."/>
            <person name="Sargent D.J."/>
            <person name="Mead D."/>
            <person name="Buti M."/>
            <person name="Cavallini A."/>
            <person name="Hytonen T."/>
            <person name="Andres J."/>
            <person name="Pham M."/>
            <person name="Weisz D."/>
            <person name="Mascagni F."/>
            <person name="Usai G."/>
            <person name="Natali L."/>
            <person name="Bassil N."/>
            <person name="Fernandez G.E."/>
            <person name="Lomsadze A."/>
            <person name="Armour M."/>
            <person name="Olukolu B."/>
            <person name="Poorten T."/>
            <person name="Britton C."/>
            <person name="Davik J."/>
            <person name="Ashrafi H."/>
            <person name="Aiden E.L."/>
            <person name="Borodovsky M."/>
            <person name="Worthington M."/>
        </authorList>
    </citation>
    <scope>NUCLEOTIDE SEQUENCE [LARGE SCALE GENOMIC DNA]</scope>
    <source>
        <strain evidence="9">PI 553951</strain>
    </source>
</reference>
<keyword evidence="4" id="KW-0805">Transcription regulation</keyword>
<dbReference type="InterPro" id="IPR013083">
    <property type="entry name" value="Znf_RING/FYVE/PHD"/>
</dbReference>
<evidence type="ECO:0000313" key="9">
    <source>
        <dbReference type="EMBL" id="KAK9914730.1"/>
    </source>
</evidence>
<evidence type="ECO:0000256" key="3">
    <source>
        <dbReference type="ARBA" id="ARBA00022833"/>
    </source>
</evidence>
<sequence>MGSKAVEVSDETCHVNGVNHYSVNVGDTPSSFKNKACDSLQHTTSETSNLLSVNSSYDSLSENAESRAPLRFSNTSDDLEGADKLPNKYYDSKGFEVHEDNVSCLSRANDTNIALSNHNRNVERKNFSCSLASVGSVDPEEFGKPQKLVLSEMPPLKDAGAGSSASKEKLPECSGHMDSSSLTKEAASRQKVASHKGLEVSTKICSKFEVETSDDGHDPKEESLKYSGHDEQEVKSSELVEAAGMQPSQSVSGDDESDIVEHDVKVCDICGDAGREDMLATCSRCSDGAEHVYCMRKMLRRVPKGDWLCEECKFAEETDNQKQVTDIDGKRMKKAILSSQLSNKRRAEITEVVPSSKRQTLETRVGSPKSSSPKRTVALSRESSFKSMDKDKLKSAYQTSHSPNDISETARTPTTGPRLQTAKGALLKSNSFNTLNSKPKVKLVDNIVPQKQKGSKEQTSLDMKERAARMMGKSVSFKSTNSGRSNVSESKVKMLSSKLTPLQDLKGLKQAKERSTIERKNLSKLERPLVSLTTSSAMVSTPKVDQASRGETSLLSSANNLREHKAVLSDGKLSTSSKAISLTYKGVESQSSPGRASPMSGMCSSASEQKSNQVVFHDEPLSSFSWVVEKLPADVDGKLEDMPRSWEMTNQADKTRETSVRCRPTVAASPKGLSCPICKEIGHTAESCKIRISQASITDVSPPRSYREVPRGSRLKDAIHAALLRKPEIYRKKTVLDQSDELFTSNMELSSEVASQDQLFISNVLNNNMCTKGSHDGQAIIGSSTSDSCKNTVVNNIKPHTVQLAYSVFLPVWQTPVLLFLLLESLQ</sequence>
<dbReference type="PROSITE" id="PS50016">
    <property type="entry name" value="ZF_PHD_2"/>
    <property type="match status" value="1"/>
</dbReference>
<proteinExistence type="predicted"/>
<dbReference type="InterPro" id="IPR049914">
    <property type="entry name" value="PHD1-3/5-6"/>
</dbReference>
<evidence type="ECO:0000256" key="4">
    <source>
        <dbReference type="ARBA" id="ARBA00023015"/>
    </source>
</evidence>
<gene>
    <name evidence="9" type="ORF">M0R45_038488</name>
</gene>
<dbReference type="SMART" id="SM00249">
    <property type="entry name" value="PHD"/>
    <property type="match status" value="1"/>
</dbReference>
<organism evidence="9 10">
    <name type="scientific">Rubus argutus</name>
    <name type="common">Southern blackberry</name>
    <dbReference type="NCBI Taxonomy" id="59490"/>
    <lineage>
        <taxon>Eukaryota</taxon>
        <taxon>Viridiplantae</taxon>
        <taxon>Streptophyta</taxon>
        <taxon>Embryophyta</taxon>
        <taxon>Tracheophyta</taxon>
        <taxon>Spermatophyta</taxon>
        <taxon>Magnoliopsida</taxon>
        <taxon>eudicotyledons</taxon>
        <taxon>Gunneridae</taxon>
        <taxon>Pentapetalae</taxon>
        <taxon>rosids</taxon>
        <taxon>fabids</taxon>
        <taxon>Rosales</taxon>
        <taxon>Rosaceae</taxon>
        <taxon>Rosoideae</taxon>
        <taxon>Rosoideae incertae sedis</taxon>
        <taxon>Rubus</taxon>
    </lineage>
</organism>
<evidence type="ECO:0000256" key="2">
    <source>
        <dbReference type="ARBA" id="ARBA00022771"/>
    </source>
</evidence>
<dbReference type="AlphaFoldDB" id="A0AAW1W3G0"/>
<feature type="compositionally biased region" description="Basic and acidic residues" evidence="7">
    <location>
        <begin position="383"/>
        <end position="394"/>
    </location>
</feature>
<dbReference type="Proteomes" id="UP001457282">
    <property type="component" value="Unassembled WGS sequence"/>
</dbReference>
<keyword evidence="5" id="KW-0804">Transcription</keyword>
<feature type="compositionally biased region" description="Polar residues" evidence="7">
    <location>
        <begin position="396"/>
        <end position="418"/>
    </location>
</feature>
<name>A0AAW1W3G0_RUBAR</name>
<evidence type="ECO:0000256" key="1">
    <source>
        <dbReference type="ARBA" id="ARBA00022723"/>
    </source>
</evidence>
<dbReference type="GO" id="GO:0008270">
    <property type="term" value="F:zinc ion binding"/>
    <property type="evidence" value="ECO:0007669"/>
    <property type="project" value="UniProtKB-KW"/>
</dbReference>
<keyword evidence="2 6" id="KW-0863">Zinc-finger</keyword>
<dbReference type="GO" id="GO:0034244">
    <property type="term" value="P:negative regulation of transcription elongation by RNA polymerase II"/>
    <property type="evidence" value="ECO:0007669"/>
    <property type="project" value="InterPro"/>
</dbReference>
<dbReference type="InterPro" id="IPR019787">
    <property type="entry name" value="Znf_PHD-finger"/>
</dbReference>
<feature type="region of interest" description="Disordered" evidence="7">
    <location>
        <begin position="348"/>
        <end position="418"/>
    </location>
</feature>
<comment type="caution">
    <text evidence="9">The sequence shown here is derived from an EMBL/GenBank/DDBJ whole genome shotgun (WGS) entry which is preliminary data.</text>
</comment>
<dbReference type="InterPro" id="IPR001965">
    <property type="entry name" value="Znf_PHD"/>
</dbReference>
<feature type="region of interest" description="Disordered" evidence="7">
    <location>
        <begin position="62"/>
        <end position="83"/>
    </location>
</feature>
<feature type="compositionally biased region" description="Polar residues" evidence="7">
    <location>
        <begin position="476"/>
        <end position="489"/>
    </location>
</feature>
<keyword evidence="1" id="KW-0479">Metal-binding</keyword>
<accession>A0AAW1W3G0</accession>
<feature type="region of interest" description="Disordered" evidence="7">
    <location>
        <begin position="586"/>
        <end position="605"/>
    </location>
</feature>
<evidence type="ECO:0000256" key="6">
    <source>
        <dbReference type="PROSITE-ProRule" id="PRU00146"/>
    </source>
</evidence>
<feature type="region of interest" description="Disordered" evidence="7">
    <location>
        <begin position="154"/>
        <end position="183"/>
    </location>
</feature>